<evidence type="ECO:0000256" key="1">
    <source>
        <dbReference type="SAM" id="Phobius"/>
    </source>
</evidence>
<proteinExistence type="predicted"/>
<dbReference type="EMBL" id="HBUF01678554">
    <property type="protein sequence ID" value="CAG6791909.1"/>
    <property type="molecule type" value="Transcribed_RNA"/>
</dbReference>
<organism evidence="2">
    <name type="scientific">Cacopsylla melanoneura</name>
    <dbReference type="NCBI Taxonomy" id="428564"/>
    <lineage>
        <taxon>Eukaryota</taxon>
        <taxon>Metazoa</taxon>
        <taxon>Ecdysozoa</taxon>
        <taxon>Arthropoda</taxon>
        <taxon>Hexapoda</taxon>
        <taxon>Insecta</taxon>
        <taxon>Pterygota</taxon>
        <taxon>Neoptera</taxon>
        <taxon>Paraneoptera</taxon>
        <taxon>Hemiptera</taxon>
        <taxon>Sternorrhyncha</taxon>
        <taxon>Psylloidea</taxon>
        <taxon>Psyllidae</taxon>
        <taxon>Psyllinae</taxon>
        <taxon>Cacopsylla</taxon>
    </lineage>
</organism>
<evidence type="ECO:0000313" key="2">
    <source>
        <dbReference type="EMBL" id="CAG6791909.1"/>
    </source>
</evidence>
<protein>
    <submittedName>
        <fullName evidence="2">Uncharacterized protein</fullName>
    </submittedName>
</protein>
<reference evidence="2" key="1">
    <citation type="submission" date="2021-05" db="EMBL/GenBank/DDBJ databases">
        <authorList>
            <person name="Alioto T."/>
            <person name="Alioto T."/>
            <person name="Gomez Garrido J."/>
        </authorList>
    </citation>
    <scope>NUCLEOTIDE SEQUENCE</scope>
</reference>
<feature type="transmembrane region" description="Helical" evidence="1">
    <location>
        <begin position="48"/>
        <end position="68"/>
    </location>
</feature>
<accession>A0A8D9FJK6</accession>
<name>A0A8D9FJK6_9HEMI</name>
<dbReference type="AlphaFoldDB" id="A0A8D9FJK6"/>
<keyword evidence="1" id="KW-0472">Membrane</keyword>
<keyword evidence="1" id="KW-1133">Transmembrane helix</keyword>
<sequence>MVFLCGGVELLHNLYTHSFSPFSLVSLALFSTSPPCSELFSLCNSRPFFHFSVTLILFLITSCFLGFISSTVLERIRTYCTVPSAEYNKIGFIRKGKNLPGDEPFMEHSGNGSIVFFFFFLI</sequence>
<keyword evidence="1" id="KW-0812">Transmembrane</keyword>